<comment type="function">
    <text evidence="3">In complex with CCZ1, is required for multiple vacuole delivery pathways including the cytoplasm to vacuole transport (Cvt), autophagy, pexophagy and endocytosis. The MON1-CCZ1 complex acts at the fusion of vesicles with the vacuole, through its regulation of the SNARE complex during the coordinated priming and docking stages of fusion, and particularly at the stage of tethering/docking.</text>
</comment>
<accession>A0AA35Q4L4</accession>
<keyword evidence="4" id="KW-0926">Vacuole</keyword>
<dbReference type="PRINTS" id="PR01546">
    <property type="entry name" value="YEAST73DUF"/>
</dbReference>
<organism evidence="9 10">
    <name type="scientific">Clonostachys chloroleuca</name>
    <dbReference type="NCBI Taxonomy" id="1926264"/>
    <lineage>
        <taxon>Eukaryota</taxon>
        <taxon>Fungi</taxon>
        <taxon>Dikarya</taxon>
        <taxon>Ascomycota</taxon>
        <taxon>Pezizomycotina</taxon>
        <taxon>Sordariomycetes</taxon>
        <taxon>Hypocreomycetidae</taxon>
        <taxon>Hypocreales</taxon>
        <taxon>Bionectriaceae</taxon>
        <taxon>Clonostachys</taxon>
    </lineage>
</organism>
<dbReference type="GO" id="GO:0035658">
    <property type="term" value="C:Mon1-Ccz1 complex"/>
    <property type="evidence" value="ECO:0007669"/>
    <property type="project" value="TreeGrafter"/>
</dbReference>
<keyword evidence="4" id="KW-0472">Membrane</keyword>
<sequence length="601" mass="66281">MGGETEPHDEDQRPPPLPPRPAPAPASPTDAKALQAEATTAVTPLEIQTLSFPDGSRGTFSSPGIGSVASPVGSGFSTPNRRPSTSYLPEDDAVSVTSFAPTLRPAGDIASLLTSELHKRSPAWHLLRTQASTVQPFERSPKRVGDRLARFEQEFDALPEEGDGQEDDERLSAWKSKLKHYLILSSAGKPIWSRHGDLSLINSSIGVVQTIISFYEGAKNPLQGFTAGNTRFIISTQGPLYLVAITKLAESDMQLRSQLEALYMQILSTLTLPTLTHIFKNRPSSDLRKPLQGTESLLSSLADNFTKGSPSSLLGALECLKLRKSQRNTINNTFLKLRTEKLLYGLIVAGGKLVSVIRPRRHSLHPSDLQLIFNMLFESDGIKAGGGENWIPLCLPAFNNRGYLYMYVSFFEDPTSNEEQETSTPEPKPKSSEEEIAMVLISADRESFFELQQMRDKVTKQLTKNGSLVIIQNAVSAGRPKVPEIAPGSQISHFLFKSRANVQFCMGTLEPYFTGLMTRRRLMSVYHELHSSVHAKNSRLKVLHSVAEDATSLAWITPAFEFYCVAGPNLSRTLITQGANKIIQWTKKEEERLFIIGGGVF</sequence>
<evidence type="ECO:0000256" key="5">
    <source>
        <dbReference type="SAM" id="MobiDB-lite"/>
    </source>
</evidence>
<dbReference type="GO" id="GO:0006623">
    <property type="term" value="P:protein targeting to vacuole"/>
    <property type="evidence" value="ECO:0007669"/>
    <property type="project" value="UniProtKB-UniRule"/>
</dbReference>
<feature type="region of interest" description="Disordered" evidence="5">
    <location>
        <begin position="1"/>
        <end position="89"/>
    </location>
</feature>
<dbReference type="AlphaFoldDB" id="A0AA35Q4L4"/>
<dbReference type="PANTHER" id="PTHR13027">
    <property type="entry name" value="SAND PROTEIN-RELATED"/>
    <property type="match status" value="1"/>
</dbReference>
<feature type="compositionally biased region" description="Pro residues" evidence="5">
    <location>
        <begin position="14"/>
        <end position="26"/>
    </location>
</feature>
<dbReference type="GO" id="GO:0000329">
    <property type="term" value="C:fungal-type vacuole membrane"/>
    <property type="evidence" value="ECO:0007669"/>
    <property type="project" value="TreeGrafter"/>
</dbReference>
<comment type="caution">
    <text evidence="9">The sequence shown here is derived from an EMBL/GenBank/DDBJ whole genome shotgun (WGS) entry which is preliminary data.</text>
</comment>
<evidence type="ECO:0000313" key="9">
    <source>
        <dbReference type="EMBL" id="CAI6095688.1"/>
    </source>
</evidence>
<feature type="compositionally biased region" description="Polar residues" evidence="5">
    <location>
        <begin position="75"/>
        <end position="87"/>
    </location>
</feature>
<feature type="domain" description="FUZ/MON1/HPS1 second Longin" evidence="7">
    <location>
        <begin position="341"/>
        <end position="459"/>
    </location>
</feature>
<feature type="domain" description="FUZ/MON1/HPS1 third Longin" evidence="8">
    <location>
        <begin position="491"/>
        <end position="590"/>
    </location>
</feature>
<name>A0AA35Q4L4_9HYPO</name>
<evidence type="ECO:0000256" key="1">
    <source>
        <dbReference type="ARBA" id="ARBA00004380"/>
    </source>
</evidence>
<feature type="domain" description="FUZ/MON1/HPS1 first Longin" evidence="6">
    <location>
        <begin position="179"/>
        <end position="301"/>
    </location>
</feature>
<dbReference type="Proteomes" id="UP001160390">
    <property type="component" value="Unassembled WGS sequence"/>
</dbReference>
<proteinExistence type="inferred from homology"/>
<dbReference type="GO" id="GO:0032585">
    <property type="term" value="C:multivesicular body membrane"/>
    <property type="evidence" value="ECO:0007669"/>
    <property type="project" value="UniProtKB-SubCell"/>
</dbReference>
<reference evidence="9" key="1">
    <citation type="submission" date="2023-01" db="EMBL/GenBank/DDBJ databases">
        <authorList>
            <person name="Piombo E."/>
        </authorList>
    </citation>
    <scope>NUCLEOTIDE SEQUENCE</scope>
</reference>
<evidence type="ECO:0000313" key="10">
    <source>
        <dbReference type="Proteomes" id="UP001160390"/>
    </source>
</evidence>
<protein>
    <recommendedName>
        <fullName evidence="2 4">Vacuolar fusion protein MON1</fullName>
    </recommendedName>
</protein>
<dbReference type="Pfam" id="PF19038">
    <property type="entry name" value="Fuz_longin_3"/>
    <property type="match status" value="1"/>
</dbReference>
<dbReference type="InterPro" id="IPR043971">
    <property type="entry name" value="FUZ/MON1/HPS1_longin_2"/>
</dbReference>
<evidence type="ECO:0000259" key="8">
    <source>
        <dbReference type="Pfam" id="PF19038"/>
    </source>
</evidence>
<comment type="function">
    <text evidence="4">Required for multiple vacuole delivery pathways including the cytoplasm to vacuole transport (Cvt), autophagy, pexophagy and endocytosis.</text>
</comment>
<dbReference type="PANTHER" id="PTHR13027:SF7">
    <property type="entry name" value="VACUOLAR FUSION PROTEIN MON1 HOMOLOG"/>
    <property type="match status" value="1"/>
</dbReference>
<gene>
    <name evidence="9" type="ORF">CCHLO57077_00005316</name>
</gene>
<keyword evidence="10" id="KW-1185">Reference proteome</keyword>
<feature type="compositionally biased region" description="Polar residues" evidence="5">
    <location>
        <begin position="37"/>
        <end position="51"/>
    </location>
</feature>
<evidence type="ECO:0000259" key="7">
    <source>
        <dbReference type="Pfam" id="PF19037"/>
    </source>
</evidence>
<comment type="subcellular location">
    <subcellularLocation>
        <location evidence="4">Endosome</location>
        <location evidence="4">Multivesicular body membrane</location>
        <topology evidence="4">Peripheral membrane protein</topology>
    </subcellularLocation>
    <subcellularLocation>
        <location evidence="1 4">Prevacuolar compartment membrane</location>
        <topology evidence="1 4">Peripheral membrane protein</topology>
    </subcellularLocation>
    <subcellularLocation>
        <location evidence="4">Vacuole membrane</location>
        <topology evidence="4">Peripheral membrane protein</topology>
    </subcellularLocation>
</comment>
<keyword evidence="4" id="KW-0813">Transport</keyword>
<dbReference type="Pfam" id="PF19036">
    <property type="entry name" value="Fuz_longin_1"/>
    <property type="match status" value="1"/>
</dbReference>
<dbReference type="GO" id="GO:0006914">
    <property type="term" value="P:autophagy"/>
    <property type="evidence" value="ECO:0007669"/>
    <property type="project" value="UniProtKB-UniRule"/>
</dbReference>
<evidence type="ECO:0000256" key="4">
    <source>
        <dbReference type="RuleBase" id="RU367048"/>
    </source>
</evidence>
<dbReference type="InterPro" id="IPR043972">
    <property type="entry name" value="FUZ/MON1/HPS1_longin_1"/>
</dbReference>
<evidence type="ECO:0000256" key="3">
    <source>
        <dbReference type="ARBA" id="ARBA00043892"/>
    </source>
</evidence>
<evidence type="ECO:0000259" key="6">
    <source>
        <dbReference type="Pfam" id="PF19036"/>
    </source>
</evidence>
<dbReference type="GO" id="GO:0016192">
    <property type="term" value="P:vesicle-mediated transport"/>
    <property type="evidence" value="ECO:0007669"/>
    <property type="project" value="InterPro"/>
</dbReference>
<keyword evidence="4" id="KW-0653">Protein transport</keyword>
<keyword evidence="4" id="KW-0967">Endosome</keyword>
<dbReference type="InterPro" id="IPR004353">
    <property type="entry name" value="Mon1"/>
</dbReference>
<dbReference type="InterPro" id="IPR043970">
    <property type="entry name" value="FUZ/MON1/HPS1_longin_3"/>
</dbReference>
<dbReference type="Pfam" id="PF19037">
    <property type="entry name" value="Fuz_longin_2"/>
    <property type="match status" value="1"/>
</dbReference>
<keyword evidence="4" id="KW-0072">Autophagy</keyword>
<dbReference type="EMBL" id="CABFNP030001266">
    <property type="protein sequence ID" value="CAI6095688.1"/>
    <property type="molecule type" value="Genomic_DNA"/>
</dbReference>
<evidence type="ECO:0000256" key="2">
    <source>
        <dbReference type="ARBA" id="ARBA00018132"/>
    </source>
</evidence>
<comment type="similarity">
    <text evidence="4">Belongs to the MON1/SAND family.</text>
</comment>